<keyword evidence="2" id="KW-1185">Reference proteome</keyword>
<gene>
    <name evidence="1" type="ORF">NQ176_g3127</name>
</gene>
<proteinExistence type="predicted"/>
<evidence type="ECO:0000313" key="2">
    <source>
        <dbReference type="Proteomes" id="UP001143910"/>
    </source>
</evidence>
<accession>A0ACC1NL37</accession>
<dbReference type="EMBL" id="JANJQO010000265">
    <property type="protein sequence ID" value="KAJ2979637.1"/>
    <property type="molecule type" value="Genomic_DNA"/>
</dbReference>
<protein>
    <submittedName>
        <fullName evidence="1">Uncharacterized protein</fullName>
    </submittedName>
</protein>
<reference evidence="1" key="1">
    <citation type="submission" date="2022-08" db="EMBL/GenBank/DDBJ databases">
        <title>Genome Sequence of Lecanicillium fungicola.</title>
        <authorList>
            <person name="Buettner E."/>
        </authorList>
    </citation>
    <scope>NUCLEOTIDE SEQUENCE</scope>
    <source>
        <strain evidence="1">Babe33</strain>
    </source>
</reference>
<organism evidence="1 2">
    <name type="scientific">Zarea fungicola</name>
    <dbReference type="NCBI Taxonomy" id="93591"/>
    <lineage>
        <taxon>Eukaryota</taxon>
        <taxon>Fungi</taxon>
        <taxon>Dikarya</taxon>
        <taxon>Ascomycota</taxon>
        <taxon>Pezizomycotina</taxon>
        <taxon>Sordariomycetes</taxon>
        <taxon>Hypocreomycetidae</taxon>
        <taxon>Hypocreales</taxon>
        <taxon>Cordycipitaceae</taxon>
        <taxon>Zarea</taxon>
    </lineage>
</organism>
<evidence type="ECO:0000313" key="1">
    <source>
        <dbReference type="EMBL" id="KAJ2979637.1"/>
    </source>
</evidence>
<comment type="caution">
    <text evidence="1">The sequence shown here is derived from an EMBL/GenBank/DDBJ whole genome shotgun (WGS) entry which is preliminary data.</text>
</comment>
<sequence length="162" mass="17704">MLSISPLEAKQTHIYCPQPHCISFHPNSNIPAALASSVGSSSITNVDMPHRLPDPDSLVAGVPSNSPAFSLKAAPSSSVPLMSEVSQALEIARESPAGASDLKVRKLLDQAISHIWAKVQAQPDEYVMTREEFSVFNYFQHRFVGDRKAVAARARYWDNCQA</sequence>
<dbReference type="Proteomes" id="UP001143910">
    <property type="component" value="Unassembled WGS sequence"/>
</dbReference>
<name>A0ACC1NL37_9HYPO</name>